<gene>
    <name evidence="1" type="ORF">LOK49_LG05G01804</name>
</gene>
<evidence type="ECO:0000313" key="2">
    <source>
        <dbReference type="Proteomes" id="UP001060215"/>
    </source>
</evidence>
<protein>
    <submittedName>
        <fullName evidence="1">Uncharacterized protein</fullName>
    </submittedName>
</protein>
<dbReference type="Proteomes" id="UP001060215">
    <property type="component" value="Chromosome 4"/>
</dbReference>
<keyword evidence="2" id="KW-1185">Reference proteome</keyword>
<comment type="caution">
    <text evidence="1">The sequence shown here is derived from an EMBL/GenBank/DDBJ whole genome shotgun (WGS) entry which is preliminary data.</text>
</comment>
<dbReference type="EMBL" id="CM045761">
    <property type="protein sequence ID" value="KAI8014940.1"/>
    <property type="molecule type" value="Genomic_DNA"/>
</dbReference>
<name>A0ACC0HR30_9ERIC</name>
<sequence length="83" mass="9291">MREEQRGERRGVASPKAQRTSSWLVLMKAIEKLVSGKEIDLEELLERVNQAQIQKNYKISDPELGISSLVDAIACRIAACHAL</sequence>
<evidence type="ECO:0000313" key="1">
    <source>
        <dbReference type="EMBL" id="KAI8014940.1"/>
    </source>
</evidence>
<organism evidence="1 2">
    <name type="scientific">Camellia lanceoleosa</name>
    <dbReference type="NCBI Taxonomy" id="1840588"/>
    <lineage>
        <taxon>Eukaryota</taxon>
        <taxon>Viridiplantae</taxon>
        <taxon>Streptophyta</taxon>
        <taxon>Embryophyta</taxon>
        <taxon>Tracheophyta</taxon>
        <taxon>Spermatophyta</taxon>
        <taxon>Magnoliopsida</taxon>
        <taxon>eudicotyledons</taxon>
        <taxon>Gunneridae</taxon>
        <taxon>Pentapetalae</taxon>
        <taxon>asterids</taxon>
        <taxon>Ericales</taxon>
        <taxon>Theaceae</taxon>
        <taxon>Camellia</taxon>
    </lineage>
</organism>
<reference evidence="1 2" key="1">
    <citation type="journal article" date="2022" name="Plant J.">
        <title>Chromosome-level genome of Camellia lanceoleosa provides a valuable resource for understanding genome evolution and self-incompatibility.</title>
        <authorList>
            <person name="Gong W."/>
            <person name="Xiao S."/>
            <person name="Wang L."/>
            <person name="Liao Z."/>
            <person name="Chang Y."/>
            <person name="Mo W."/>
            <person name="Hu G."/>
            <person name="Li W."/>
            <person name="Zhao G."/>
            <person name="Zhu H."/>
            <person name="Hu X."/>
            <person name="Ji K."/>
            <person name="Xiang X."/>
            <person name="Song Q."/>
            <person name="Yuan D."/>
            <person name="Jin S."/>
            <person name="Zhang L."/>
        </authorList>
    </citation>
    <scope>NUCLEOTIDE SEQUENCE [LARGE SCALE GENOMIC DNA]</scope>
    <source>
        <strain evidence="1">SQ_2022a</strain>
    </source>
</reference>
<accession>A0ACC0HR30</accession>
<proteinExistence type="predicted"/>